<feature type="domain" description="EamA" evidence="14">
    <location>
        <begin position="6"/>
        <end position="131"/>
    </location>
</feature>
<feature type="transmembrane region" description="Helical" evidence="13">
    <location>
        <begin position="146"/>
        <end position="166"/>
    </location>
</feature>
<comment type="caution">
    <text evidence="15">The sequence shown here is derived from an EMBL/GenBank/DDBJ whole genome shotgun (WGS) entry which is preliminary data.</text>
</comment>
<dbReference type="Gene3D" id="1.10.3730.20">
    <property type="match status" value="2"/>
</dbReference>
<evidence type="ECO:0000256" key="1">
    <source>
        <dbReference type="ARBA" id="ARBA00004651"/>
    </source>
</evidence>
<accession>A0A1S1U7M7</accession>
<evidence type="ECO:0000256" key="10">
    <source>
        <dbReference type="ARBA" id="ARBA00023098"/>
    </source>
</evidence>
<evidence type="ECO:0000256" key="13">
    <source>
        <dbReference type="SAM" id="Phobius"/>
    </source>
</evidence>
<feature type="transmembrane region" description="Helical" evidence="13">
    <location>
        <begin position="114"/>
        <end position="134"/>
    </location>
</feature>
<evidence type="ECO:0000313" key="15">
    <source>
        <dbReference type="EMBL" id="OHV96286.1"/>
    </source>
</evidence>
<evidence type="ECO:0000256" key="5">
    <source>
        <dbReference type="ARBA" id="ARBA00022519"/>
    </source>
</evidence>
<dbReference type="InterPro" id="IPR000390">
    <property type="entry name" value="Small_drug/metabolite_transptr"/>
</dbReference>
<reference evidence="15 16" key="1">
    <citation type="submission" date="2015-06" db="EMBL/GenBank/DDBJ databases">
        <title>Draft genome sequencing of a biphenyl-degrading bacterium, Janthinobacterium lividum MEG1.</title>
        <authorList>
            <person name="Shimodaira J."/>
            <person name="Hatta T."/>
        </authorList>
    </citation>
    <scope>NUCLEOTIDE SEQUENCE [LARGE SCALE GENOMIC DNA]</scope>
    <source>
        <strain evidence="15 16">MEG1</strain>
    </source>
</reference>
<dbReference type="PANTHER" id="PTHR30561:SF1">
    <property type="entry name" value="MULTIDRUG TRANSPORTER EMRE"/>
    <property type="match status" value="1"/>
</dbReference>
<evidence type="ECO:0000256" key="3">
    <source>
        <dbReference type="ARBA" id="ARBA00022475"/>
    </source>
</evidence>
<dbReference type="EMBL" id="LFKP01000008">
    <property type="protein sequence ID" value="OHV96286.1"/>
    <property type="molecule type" value="Genomic_DNA"/>
</dbReference>
<keyword evidence="2" id="KW-0813">Transport</keyword>
<gene>
    <name evidence="15" type="ORF">AKG95_16020</name>
</gene>
<keyword evidence="3" id="KW-1003">Cell membrane</keyword>
<dbReference type="AlphaFoldDB" id="A0A1S1U7M7"/>
<keyword evidence="6" id="KW-0441">Lipid A biosynthesis</keyword>
<evidence type="ECO:0000313" key="16">
    <source>
        <dbReference type="Proteomes" id="UP000179840"/>
    </source>
</evidence>
<dbReference type="GO" id="GO:0009103">
    <property type="term" value="P:lipopolysaccharide biosynthetic process"/>
    <property type="evidence" value="ECO:0007669"/>
    <property type="project" value="UniProtKB-KW"/>
</dbReference>
<organism evidence="15 16">
    <name type="scientific">Janthinobacterium lividum</name>
    <dbReference type="NCBI Taxonomy" id="29581"/>
    <lineage>
        <taxon>Bacteria</taxon>
        <taxon>Pseudomonadati</taxon>
        <taxon>Pseudomonadota</taxon>
        <taxon>Betaproteobacteria</taxon>
        <taxon>Burkholderiales</taxon>
        <taxon>Oxalobacteraceae</taxon>
        <taxon>Janthinobacterium</taxon>
    </lineage>
</organism>
<keyword evidence="11 13" id="KW-0472">Membrane</keyword>
<feature type="transmembrane region" description="Helical" evidence="13">
    <location>
        <begin position="30"/>
        <end position="51"/>
    </location>
</feature>
<dbReference type="InterPro" id="IPR000620">
    <property type="entry name" value="EamA_dom"/>
</dbReference>
<evidence type="ECO:0000256" key="7">
    <source>
        <dbReference type="ARBA" id="ARBA00022692"/>
    </source>
</evidence>
<evidence type="ECO:0000256" key="11">
    <source>
        <dbReference type="ARBA" id="ARBA00023136"/>
    </source>
</evidence>
<dbReference type="PANTHER" id="PTHR30561">
    <property type="entry name" value="SMR FAMILY PROTON-DEPENDENT DRUG EFFLUX TRANSPORTER SUGE"/>
    <property type="match status" value="1"/>
</dbReference>
<dbReference type="RefSeq" id="WP_071077783.1">
    <property type="nucleotide sequence ID" value="NZ_LFKP01000008.1"/>
</dbReference>
<dbReference type="InterPro" id="IPR037185">
    <property type="entry name" value="EmrE-like"/>
</dbReference>
<sequence length="285" mass="29566">MSGLVVAVVLFAALLHASWNAIVKSGKDTFLTTVLVSVGAALISLAVLPFVHTPAPASWPYLAASAVAQLAYYSLLAAAYKAGDMSHAYPLMRGSAPLLVALASWPLIGERLSAMQMGAVACICAGIFGLYFAARLPATAGIAKSTGRATAFALGNACVIASYTLIDGIGVRLSGAPAAYTMWIFVLNGAGLLLWTVLHRRAGLLAYAQTQWHLAALGGFGTLASYGLALWAMTQAPVAAIAALRETSILFAIAIAALFLREKISPRRYLAIGLIAAGAILMRMG</sequence>
<feature type="transmembrane region" description="Helical" evidence="13">
    <location>
        <begin position="238"/>
        <end position="260"/>
    </location>
</feature>
<keyword evidence="9 13" id="KW-1133">Transmembrane helix</keyword>
<keyword evidence="7 13" id="KW-0812">Transmembrane</keyword>
<feature type="transmembrane region" description="Helical" evidence="13">
    <location>
        <begin position="210"/>
        <end position="232"/>
    </location>
</feature>
<dbReference type="SUPFAM" id="SSF103481">
    <property type="entry name" value="Multidrug resistance efflux transporter EmrE"/>
    <property type="match status" value="2"/>
</dbReference>
<name>A0A1S1U7M7_9BURK</name>
<proteinExistence type="inferred from homology"/>
<dbReference type="GO" id="GO:0005886">
    <property type="term" value="C:plasma membrane"/>
    <property type="evidence" value="ECO:0007669"/>
    <property type="project" value="UniProtKB-SubCell"/>
</dbReference>
<comment type="subcellular location">
    <subcellularLocation>
        <location evidence="1">Cell membrane</location>
        <topology evidence="1">Multi-pass membrane protein</topology>
    </subcellularLocation>
</comment>
<feature type="transmembrane region" description="Helical" evidence="13">
    <location>
        <begin position="58"/>
        <end position="80"/>
    </location>
</feature>
<evidence type="ECO:0000256" key="4">
    <source>
        <dbReference type="ARBA" id="ARBA00022516"/>
    </source>
</evidence>
<evidence type="ECO:0000256" key="2">
    <source>
        <dbReference type="ARBA" id="ARBA00022448"/>
    </source>
</evidence>
<keyword evidence="4" id="KW-0444">Lipid biosynthesis</keyword>
<dbReference type="Proteomes" id="UP000179840">
    <property type="component" value="Unassembled WGS sequence"/>
</dbReference>
<evidence type="ECO:0000256" key="8">
    <source>
        <dbReference type="ARBA" id="ARBA00022985"/>
    </source>
</evidence>
<dbReference type="Pfam" id="PF00892">
    <property type="entry name" value="EamA"/>
    <property type="match status" value="2"/>
</dbReference>
<dbReference type="GO" id="GO:0009245">
    <property type="term" value="P:lipid A biosynthetic process"/>
    <property type="evidence" value="ECO:0007669"/>
    <property type="project" value="UniProtKB-KW"/>
</dbReference>
<dbReference type="GO" id="GO:0022857">
    <property type="term" value="F:transmembrane transporter activity"/>
    <property type="evidence" value="ECO:0007669"/>
    <property type="project" value="InterPro"/>
</dbReference>
<protein>
    <submittedName>
        <fullName evidence="15">Membrane protein</fullName>
    </submittedName>
</protein>
<evidence type="ECO:0000259" key="14">
    <source>
        <dbReference type="Pfam" id="PF00892"/>
    </source>
</evidence>
<keyword evidence="10" id="KW-0443">Lipid metabolism</keyword>
<evidence type="ECO:0000256" key="6">
    <source>
        <dbReference type="ARBA" id="ARBA00022556"/>
    </source>
</evidence>
<comment type="similarity">
    <text evidence="12">Belongs to the drug/metabolite transporter (DMT) superfamily. Small multidrug resistance (SMR) (TC 2.A.7.1) family.</text>
</comment>
<feature type="domain" description="EamA" evidence="14">
    <location>
        <begin position="152"/>
        <end position="282"/>
    </location>
</feature>
<evidence type="ECO:0000256" key="9">
    <source>
        <dbReference type="ARBA" id="ARBA00022989"/>
    </source>
</evidence>
<keyword evidence="5" id="KW-0997">Cell inner membrane</keyword>
<feature type="transmembrane region" description="Helical" evidence="13">
    <location>
        <begin position="178"/>
        <end position="198"/>
    </location>
</feature>
<evidence type="ECO:0000256" key="12">
    <source>
        <dbReference type="ARBA" id="ARBA00038032"/>
    </source>
</evidence>
<keyword evidence="8" id="KW-0448">Lipopolysaccharide biosynthesis</keyword>